<dbReference type="PANTHER" id="PTHR11082">
    <property type="entry name" value="TRNA-DIHYDROURIDINE SYNTHASE"/>
    <property type="match status" value="1"/>
</dbReference>
<dbReference type="Proteomes" id="UP000703661">
    <property type="component" value="Unassembled WGS sequence"/>
</dbReference>
<evidence type="ECO:0000256" key="3">
    <source>
        <dbReference type="ARBA" id="ARBA00022643"/>
    </source>
</evidence>
<comment type="catalytic activity">
    <reaction evidence="11">
        <text>5,6-dihydrouridine(17) in tRNA + NAD(+) = uridine(17) in tRNA + NADH + H(+)</text>
        <dbReference type="Rhea" id="RHEA:53372"/>
        <dbReference type="Rhea" id="RHEA-COMP:13541"/>
        <dbReference type="Rhea" id="RHEA-COMP:13542"/>
        <dbReference type="ChEBI" id="CHEBI:15378"/>
        <dbReference type="ChEBI" id="CHEBI:57540"/>
        <dbReference type="ChEBI" id="CHEBI:57945"/>
        <dbReference type="ChEBI" id="CHEBI:65315"/>
        <dbReference type="ChEBI" id="CHEBI:74443"/>
        <dbReference type="EC" id="1.3.1.88"/>
    </reaction>
    <physiologicalReaction direction="right-to-left" evidence="11">
        <dbReference type="Rhea" id="RHEA:53374"/>
    </physiologicalReaction>
</comment>
<sequence>MPNITKQGAEERNAALAAKFKSEHAFPPKLSGWDFYRSIGSPKYIVAPMVDQSELPWRILSRRYNADLCYTPMFNAKLFAVDARYRNESWAGLKDGLGGGGPNDRPLIVQFCANDPEYLLQAALMVAPYCDAVDINLGCPQHIARRGHYGSYLMEDWPLISSLISTLHRHLPIPVTAKIRVFPEVEKTIEYAKMVVESGAQLLVVHGRLREMKGHMTGVADWEKIRAVQEAVSHLVPVIANGNILYHEDLAKCLERTGCVGVMSAEANLYNPAIFTTQILESWKLADEYLAICDELGDDIKLAYIRGHLFKLFRPSMAIHTDLRAELGVVQSKEEIWAVARKMKERLIQDAEASRRAGENFEGCVDEKGFPIMPHWLLQPYFRKPMPDQQQSKKEDGADDDEDEAIAASATETGHMHDLNSFGCEQHKIKTFGVQQQEQQQNQTIVPQEAVGAVALEIMANAQVAVETKSS</sequence>
<dbReference type="PROSITE" id="PS01136">
    <property type="entry name" value="UPF0034"/>
    <property type="match status" value="1"/>
</dbReference>
<keyword evidence="4" id="KW-0507">mRNA processing</keyword>
<keyword evidence="3" id="KW-0288">FMN</keyword>
<dbReference type="CDD" id="cd02801">
    <property type="entry name" value="DUS_like_FMN"/>
    <property type="match status" value="1"/>
</dbReference>
<comment type="similarity">
    <text evidence="9">Belongs to the Dus family. Dus1 subfamily.</text>
</comment>
<dbReference type="InterPro" id="IPR013785">
    <property type="entry name" value="Aldolase_TIM"/>
</dbReference>
<comment type="catalytic activity">
    <reaction evidence="14">
        <text>5,6-dihydrouridine(16) in tRNA + NAD(+) = uridine(16) in tRNA + NADH + H(+)</text>
        <dbReference type="Rhea" id="RHEA:53380"/>
        <dbReference type="Rhea" id="RHEA-COMP:13543"/>
        <dbReference type="Rhea" id="RHEA-COMP:13544"/>
        <dbReference type="ChEBI" id="CHEBI:15378"/>
        <dbReference type="ChEBI" id="CHEBI:57540"/>
        <dbReference type="ChEBI" id="CHEBI:57945"/>
        <dbReference type="ChEBI" id="CHEBI:65315"/>
        <dbReference type="ChEBI" id="CHEBI:74443"/>
        <dbReference type="EC" id="1.3.1.88"/>
    </reaction>
    <physiologicalReaction direction="right-to-left" evidence="14">
        <dbReference type="Rhea" id="RHEA:53382"/>
    </physiologicalReaction>
</comment>
<evidence type="ECO:0000256" key="15">
    <source>
        <dbReference type="ARBA" id="ARBA00049447"/>
    </source>
</evidence>
<dbReference type="GO" id="GO:0050660">
    <property type="term" value="F:flavin adenine dinucleotide binding"/>
    <property type="evidence" value="ECO:0007669"/>
    <property type="project" value="InterPro"/>
</dbReference>
<dbReference type="PANTHER" id="PTHR11082:SF5">
    <property type="entry name" value="TRNA-DIHYDROURIDINE(16_17) SYNTHASE [NAD(P)(+)]-LIKE"/>
    <property type="match status" value="1"/>
</dbReference>
<dbReference type="InterPro" id="IPR018517">
    <property type="entry name" value="tRNA_hU_synthase_CS"/>
</dbReference>
<keyword evidence="7" id="KW-0560">Oxidoreductase</keyword>
<protein>
    <recommendedName>
        <fullName evidence="10">tRNA-dihydrouridine(16/17) synthase [NAD(P)(+)]</fullName>
        <ecNumber evidence="10">1.3.1.88</ecNumber>
    </recommendedName>
</protein>
<keyword evidence="5" id="KW-0819">tRNA processing</keyword>
<organism evidence="18 19">
    <name type="scientific">Entomortierella chlamydospora</name>
    <dbReference type="NCBI Taxonomy" id="101097"/>
    <lineage>
        <taxon>Eukaryota</taxon>
        <taxon>Fungi</taxon>
        <taxon>Fungi incertae sedis</taxon>
        <taxon>Mucoromycota</taxon>
        <taxon>Mortierellomycotina</taxon>
        <taxon>Mortierellomycetes</taxon>
        <taxon>Mortierellales</taxon>
        <taxon>Mortierellaceae</taxon>
        <taxon>Entomortierella</taxon>
    </lineage>
</organism>
<comment type="caution">
    <text evidence="18">The sequence shown here is derived from an EMBL/GenBank/DDBJ whole genome shotgun (WGS) entry which is preliminary data.</text>
</comment>
<evidence type="ECO:0000259" key="17">
    <source>
        <dbReference type="Pfam" id="PF01207"/>
    </source>
</evidence>
<evidence type="ECO:0000313" key="19">
    <source>
        <dbReference type="Proteomes" id="UP000703661"/>
    </source>
</evidence>
<comment type="catalytic activity">
    <reaction evidence="16">
        <text>5,6-dihydrouridine(17) in tRNA + NADP(+) = uridine(17) in tRNA + NADPH + H(+)</text>
        <dbReference type="Rhea" id="RHEA:53368"/>
        <dbReference type="Rhea" id="RHEA-COMP:13541"/>
        <dbReference type="Rhea" id="RHEA-COMP:13542"/>
        <dbReference type="ChEBI" id="CHEBI:15378"/>
        <dbReference type="ChEBI" id="CHEBI:57783"/>
        <dbReference type="ChEBI" id="CHEBI:58349"/>
        <dbReference type="ChEBI" id="CHEBI:65315"/>
        <dbReference type="ChEBI" id="CHEBI:74443"/>
        <dbReference type="EC" id="1.3.1.88"/>
    </reaction>
    <physiologicalReaction direction="right-to-left" evidence="16">
        <dbReference type="Rhea" id="RHEA:53370"/>
    </physiologicalReaction>
</comment>
<evidence type="ECO:0000256" key="6">
    <source>
        <dbReference type="ARBA" id="ARBA00022857"/>
    </source>
</evidence>
<evidence type="ECO:0000256" key="1">
    <source>
        <dbReference type="ARBA" id="ARBA00001917"/>
    </source>
</evidence>
<evidence type="ECO:0000256" key="10">
    <source>
        <dbReference type="ARBA" id="ARBA00038890"/>
    </source>
</evidence>
<accession>A0A9P6N235</accession>
<evidence type="ECO:0000256" key="5">
    <source>
        <dbReference type="ARBA" id="ARBA00022694"/>
    </source>
</evidence>
<dbReference type="AlphaFoldDB" id="A0A9P6N235"/>
<dbReference type="SUPFAM" id="SSF51395">
    <property type="entry name" value="FMN-linked oxidoreductases"/>
    <property type="match status" value="1"/>
</dbReference>
<evidence type="ECO:0000256" key="13">
    <source>
        <dbReference type="ARBA" id="ARBA00048342"/>
    </source>
</evidence>
<dbReference type="EC" id="1.3.1.88" evidence="10"/>
<keyword evidence="6" id="KW-0521">NADP</keyword>
<dbReference type="Pfam" id="PF01207">
    <property type="entry name" value="Dus"/>
    <property type="match status" value="1"/>
</dbReference>
<evidence type="ECO:0000256" key="8">
    <source>
        <dbReference type="ARBA" id="ARBA00023027"/>
    </source>
</evidence>
<comment type="catalytic activity">
    <reaction evidence="15">
        <text>a 5,6-dihydrouridine in mRNA + NADP(+) = a uridine in mRNA + NADPH + H(+)</text>
        <dbReference type="Rhea" id="RHEA:69855"/>
        <dbReference type="Rhea" id="RHEA-COMP:14658"/>
        <dbReference type="Rhea" id="RHEA-COMP:17789"/>
        <dbReference type="ChEBI" id="CHEBI:15378"/>
        <dbReference type="ChEBI" id="CHEBI:57783"/>
        <dbReference type="ChEBI" id="CHEBI:58349"/>
        <dbReference type="ChEBI" id="CHEBI:65315"/>
        <dbReference type="ChEBI" id="CHEBI:74443"/>
    </reaction>
    <physiologicalReaction direction="right-to-left" evidence="15">
        <dbReference type="Rhea" id="RHEA:69857"/>
    </physiologicalReaction>
</comment>
<comment type="catalytic activity">
    <reaction evidence="12">
        <text>5,6-dihydrouridine(16) in tRNA + NADP(+) = uridine(16) in tRNA + NADPH + H(+)</text>
        <dbReference type="Rhea" id="RHEA:53376"/>
        <dbReference type="Rhea" id="RHEA-COMP:13543"/>
        <dbReference type="Rhea" id="RHEA-COMP:13544"/>
        <dbReference type="ChEBI" id="CHEBI:15378"/>
        <dbReference type="ChEBI" id="CHEBI:57783"/>
        <dbReference type="ChEBI" id="CHEBI:58349"/>
        <dbReference type="ChEBI" id="CHEBI:65315"/>
        <dbReference type="ChEBI" id="CHEBI:74443"/>
        <dbReference type="EC" id="1.3.1.88"/>
    </reaction>
    <physiologicalReaction direction="right-to-left" evidence="12">
        <dbReference type="Rhea" id="RHEA:53378"/>
    </physiologicalReaction>
</comment>
<evidence type="ECO:0000256" key="12">
    <source>
        <dbReference type="ARBA" id="ARBA00047652"/>
    </source>
</evidence>
<keyword evidence="2" id="KW-0285">Flavoprotein</keyword>
<evidence type="ECO:0000256" key="9">
    <source>
        <dbReference type="ARBA" id="ARBA00038313"/>
    </source>
</evidence>
<evidence type="ECO:0000256" key="4">
    <source>
        <dbReference type="ARBA" id="ARBA00022664"/>
    </source>
</evidence>
<gene>
    <name evidence="18" type="ORF">BGZ80_002836</name>
</gene>
<comment type="catalytic activity">
    <reaction evidence="13">
        <text>a 5,6-dihydrouridine in mRNA + NAD(+) = a uridine in mRNA + NADH + H(+)</text>
        <dbReference type="Rhea" id="RHEA:69851"/>
        <dbReference type="Rhea" id="RHEA-COMP:14658"/>
        <dbReference type="Rhea" id="RHEA-COMP:17789"/>
        <dbReference type="ChEBI" id="CHEBI:15378"/>
        <dbReference type="ChEBI" id="CHEBI:57540"/>
        <dbReference type="ChEBI" id="CHEBI:57945"/>
        <dbReference type="ChEBI" id="CHEBI:65315"/>
        <dbReference type="ChEBI" id="CHEBI:74443"/>
    </reaction>
    <physiologicalReaction direction="right-to-left" evidence="13">
        <dbReference type="Rhea" id="RHEA:69853"/>
    </physiologicalReaction>
</comment>
<dbReference type="EMBL" id="JAAAID010000172">
    <property type="protein sequence ID" value="KAG0021220.1"/>
    <property type="molecule type" value="Genomic_DNA"/>
</dbReference>
<feature type="domain" description="DUS-like FMN-binding" evidence="17">
    <location>
        <begin position="46"/>
        <end position="295"/>
    </location>
</feature>
<evidence type="ECO:0000256" key="16">
    <source>
        <dbReference type="ARBA" id="ARBA00049467"/>
    </source>
</evidence>
<evidence type="ECO:0000256" key="14">
    <source>
        <dbReference type="ARBA" id="ARBA00048934"/>
    </source>
</evidence>
<dbReference type="GO" id="GO:0017150">
    <property type="term" value="F:tRNA dihydrouridine synthase activity"/>
    <property type="evidence" value="ECO:0007669"/>
    <property type="project" value="InterPro"/>
</dbReference>
<evidence type="ECO:0000313" key="18">
    <source>
        <dbReference type="EMBL" id="KAG0021220.1"/>
    </source>
</evidence>
<dbReference type="InterPro" id="IPR035587">
    <property type="entry name" value="DUS-like_FMN-bd"/>
</dbReference>
<reference evidence="18" key="1">
    <citation type="journal article" date="2020" name="Fungal Divers.">
        <title>Resolving the Mortierellaceae phylogeny through synthesis of multi-gene phylogenetics and phylogenomics.</title>
        <authorList>
            <person name="Vandepol N."/>
            <person name="Liber J."/>
            <person name="Desiro A."/>
            <person name="Na H."/>
            <person name="Kennedy M."/>
            <person name="Barry K."/>
            <person name="Grigoriev I.V."/>
            <person name="Miller A.N."/>
            <person name="O'Donnell K."/>
            <person name="Stajich J.E."/>
            <person name="Bonito G."/>
        </authorList>
    </citation>
    <scope>NUCLEOTIDE SEQUENCE</scope>
    <source>
        <strain evidence="18">NRRL 2769</strain>
    </source>
</reference>
<evidence type="ECO:0000256" key="2">
    <source>
        <dbReference type="ARBA" id="ARBA00022630"/>
    </source>
</evidence>
<dbReference type="Gene3D" id="3.20.20.70">
    <property type="entry name" value="Aldolase class I"/>
    <property type="match status" value="1"/>
</dbReference>
<evidence type="ECO:0000256" key="7">
    <source>
        <dbReference type="ARBA" id="ARBA00023002"/>
    </source>
</evidence>
<comment type="cofactor">
    <cofactor evidence="1">
        <name>FMN</name>
        <dbReference type="ChEBI" id="CHEBI:58210"/>
    </cofactor>
</comment>
<keyword evidence="19" id="KW-1185">Reference proteome</keyword>
<dbReference type="GO" id="GO:0006397">
    <property type="term" value="P:mRNA processing"/>
    <property type="evidence" value="ECO:0007669"/>
    <property type="project" value="UniProtKB-KW"/>
</dbReference>
<evidence type="ECO:0000256" key="11">
    <source>
        <dbReference type="ARBA" id="ARBA00047287"/>
    </source>
</evidence>
<name>A0A9P6N235_9FUNG</name>
<proteinExistence type="inferred from homology"/>
<keyword evidence="8" id="KW-0520">NAD</keyword>